<comment type="caution">
    <text evidence="2">The sequence shown here is derived from an EMBL/GenBank/DDBJ whole genome shotgun (WGS) entry which is preliminary data.</text>
</comment>
<organism evidence="2 3">
    <name type="scientific">Trema orientale</name>
    <name type="common">Charcoal tree</name>
    <name type="synonym">Celtis orientalis</name>
    <dbReference type="NCBI Taxonomy" id="63057"/>
    <lineage>
        <taxon>Eukaryota</taxon>
        <taxon>Viridiplantae</taxon>
        <taxon>Streptophyta</taxon>
        <taxon>Embryophyta</taxon>
        <taxon>Tracheophyta</taxon>
        <taxon>Spermatophyta</taxon>
        <taxon>Magnoliopsida</taxon>
        <taxon>eudicotyledons</taxon>
        <taxon>Gunneridae</taxon>
        <taxon>Pentapetalae</taxon>
        <taxon>rosids</taxon>
        <taxon>fabids</taxon>
        <taxon>Rosales</taxon>
        <taxon>Cannabaceae</taxon>
        <taxon>Trema</taxon>
    </lineage>
</organism>
<gene>
    <name evidence="2" type="ORF">TorRG33x02_113310</name>
</gene>
<dbReference type="InParanoid" id="A0A2P5F5I1"/>
<feature type="region of interest" description="Disordered" evidence="1">
    <location>
        <begin position="1"/>
        <end position="23"/>
    </location>
</feature>
<dbReference type="EMBL" id="JXTC01000061">
    <property type="protein sequence ID" value="PON93052.1"/>
    <property type="molecule type" value="Genomic_DNA"/>
</dbReference>
<protein>
    <submittedName>
        <fullName evidence="2">Uncharacterized protein</fullName>
    </submittedName>
</protein>
<evidence type="ECO:0000256" key="1">
    <source>
        <dbReference type="SAM" id="MobiDB-lite"/>
    </source>
</evidence>
<sequence length="118" mass="12604">MISSGAHQPHEGGQQLGWGRPLRGVGLHSGDELQKEDSKTVDVVLLGGYSGFEVVRVGVTRGAHQHHRSSIVGYCGRKAHLGRAEIAELEIEILVQKKIGGFDVPVNDWQGGAAAFVV</sequence>
<dbReference type="OrthoDB" id="10281479at2759"/>
<keyword evidence="3" id="KW-1185">Reference proteome</keyword>
<proteinExistence type="predicted"/>
<reference evidence="3" key="1">
    <citation type="submission" date="2016-06" db="EMBL/GenBank/DDBJ databases">
        <title>Parallel loss of symbiosis genes in relatives of nitrogen-fixing non-legume Parasponia.</title>
        <authorList>
            <person name="Van Velzen R."/>
            <person name="Holmer R."/>
            <person name="Bu F."/>
            <person name="Rutten L."/>
            <person name="Van Zeijl A."/>
            <person name="Liu W."/>
            <person name="Santuari L."/>
            <person name="Cao Q."/>
            <person name="Sharma T."/>
            <person name="Shen D."/>
            <person name="Roswanjaya Y."/>
            <person name="Wardhani T."/>
            <person name="Kalhor M.S."/>
            <person name="Jansen J."/>
            <person name="Van den Hoogen J."/>
            <person name="Gungor B."/>
            <person name="Hartog M."/>
            <person name="Hontelez J."/>
            <person name="Verver J."/>
            <person name="Yang W.-C."/>
            <person name="Schijlen E."/>
            <person name="Repin R."/>
            <person name="Schilthuizen M."/>
            <person name="Schranz E."/>
            <person name="Heidstra R."/>
            <person name="Miyata K."/>
            <person name="Fedorova E."/>
            <person name="Kohlen W."/>
            <person name="Bisseling T."/>
            <person name="Smit S."/>
            <person name="Geurts R."/>
        </authorList>
    </citation>
    <scope>NUCLEOTIDE SEQUENCE [LARGE SCALE GENOMIC DNA]</scope>
    <source>
        <strain evidence="3">cv. RG33-2</strain>
    </source>
</reference>
<evidence type="ECO:0000313" key="3">
    <source>
        <dbReference type="Proteomes" id="UP000237000"/>
    </source>
</evidence>
<evidence type="ECO:0000313" key="2">
    <source>
        <dbReference type="EMBL" id="PON93052.1"/>
    </source>
</evidence>
<dbReference type="AlphaFoldDB" id="A0A2P5F5I1"/>
<name>A0A2P5F5I1_TREOI</name>
<accession>A0A2P5F5I1</accession>
<dbReference type="Proteomes" id="UP000237000">
    <property type="component" value="Unassembled WGS sequence"/>
</dbReference>